<comment type="caution">
    <text evidence="3">The sequence shown here is derived from an EMBL/GenBank/DDBJ whole genome shotgun (WGS) entry which is preliminary data.</text>
</comment>
<dbReference type="Proteomes" id="UP001230188">
    <property type="component" value="Unassembled WGS sequence"/>
</dbReference>
<gene>
    <name evidence="3" type="ORF">CTAYLR_005579</name>
</gene>
<sequence>MTGRFAGPAARVTSAALYNITVAPIVLYNMPVLTFLAIVFAIRFLVLVVRMIPTGEKRPNVDSCYSGMLVVILSYLQVLDSLFFFIAATFLPFGILVVIRALAPVITLFLAALRRRKPPRLILWACSVVCLSGAVVAYRPWTDGTGVLLGYIVAVLGAFANALTPFVSDALLGYGLNWKAQLNAVTGAILFVAFPTVAVAAVAALGFDDVFHVAKTISLFSSTLRIAVSIILCAISRAFAGMLLTIAYSVAPDLTIPALAAFSEILFGIIVQITILNERATRSQLIGSILVSLGLCGVFSFETKDRCASADAEVKPLLDDGASTTTKTLIVVQEYWKEGCGHVDP</sequence>
<keyword evidence="1" id="KW-0472">Membrane</keyword>
<keyword evidence="1" id="KW-1133">Transmembrane helix</keyword>
<feature type="transmembrane region" description="Helical" evidence="1">
    <location>
        <begin position="93"/>
        <end position="114"/>
    </location>
</feature>
<feature type="transmembrane region" description="Helical" evidence="1">
    <location>
        <begin position="258"/>
        <end position="277"/>
    </location>
</feature>
<dbReference type="SUPFAM" id="SSF103481">
    <property type="entry name" value="Multidrug resistance efflux transporter EmrE"/>
    <property type="match status" value="1"/>
</dbReference>
<feature type="domain" description="EamA" evidence="2">
    <location>
        <begin position="20"/>
        <end position="138"/>
    </location>
</feature>
<evidence type="ECO:0000313" key="4">
    <source>
        <dbReference type="Proteomes" id="UP001230188"/>
    </source>
</evidence>
<evidence type="ECO:0000256" key="1">
    <source>
        <dbReference type="SAM" id="Phobius"/>
    </source>
</evidence>
<organism evidence="3 4">
    <name type="scientific">Chrysophaeum taylorii</name>
    <dbReference type="NCBI Taxonomy" id="2483200"/>
    <lineage>
        <taxon>Eukaryota</taxon>
        <taxon>Sar</taxon>
        <taxon>Stramenopiles</taxon>
        <taxon>Ochrophyta</taxon>
        <taxon>Pelagophyceae</taxon>
        <taxon>Pelagomonadales</taxon>
        <taxon>Pelagomonadaceae</taxon>
        <taxon>Chrysophaeum</taxon>
    </lineage>
</organism>
<dbReference type="GO" id="GO:0016020">
    <property type="term" value="C:membrane"/>
    <property type="evidence" value="ECO:0007669"/>
    <property type="project" value="InterPro"/>
</dbReference>
<evidence type="ECO:0000259" key="2">
    <source>
        <dbReference type="Pfam" id="PF00892"/>
    </source>
</evidence>
<proteinExistence type="predicted"/>
<dbReference type="InterPro" id="IPR000620">
    <property type="entry name" value="EamA_dom"/>
</dbReference>
<accession>A0AAD7U4C3</accession>
<feature type="transmembrane region" description="Helical" evidence="1">
    <location>
        <begin position="226"/>
        <end position="251"/>
    </location>
</feature>
<feature type="transmembrane region" description="Helical" evidence="1">
    <location>
        <begin position="184"/>
        <end position="206"/>
    </location>
</feature>
<feature type="transmembrane region" description="Helical" evidence="1">
    <location>
        <begin position="147"/>
        <end position="172"/>
    </location>
</feature>
<reference evidence="3" key="1">
    <citation type="submission" date="2023-01" db="EMBL/GenBank/DDBJ databases">
        <title>Metagenome sequencing of chrysophaentin producing Chrysophaeum taylorii.</title>
        <authorList>
            <person name="Davison J."/>
            <person name="Bewley C."/>
        </authorList>
    </citation>
    <scope>NUCLEOTIDE SEQUENCE</scope>
    <source>
        <strain evidence="3">NIES-1699</strain>
    </source>
</reference>
<dbReference type="Pfam" id="PF00892">
    <property type="entry name" value="EamA"/>
    <property type="match status" value="1"/>
</dbReference>
<protein>
    <recommendedName>
        <fullName evidence="2">EamA domain-containing protein</fullName>
    </recommendedName>
</protein>
<dbReference type="PANTHER" id="PTHR22911">
    <property type="entry name" value="ACYL-MALONYL CONDENSING ENZYME-RELATED"/>
    <property type="match status" value="1"/>
</dbReference>
<dbReference type="EMBL" id="JAQMWT010000695">
    <property type="protein sequence ID" value="KAJ8598100.1"/>
    <property type="molecule type" value="Genomic_DNA"/>
</dbReference>
<dbReference type="InterPro" id="IPR037185">
    <property type="entry name" value="EmrE-like"/>
</dbReference>
<keyword evidence="4" id="KW-1185">Reference proteome</keyword>
<evidence type="ECO:0000313" key="3">
    <source>
        <dbReference type="EMBL" id="KAJ8598100.1"/>
    </source>
</evidence>
<name>A0AAD7U4C3_9STRA</name>
<feature type="transmembrane region" description="Helical" evidence="1">
    <location>
        <begin position="64"/>
        <end position="87"/>
    </location>
</feature>
<keyword evidence="1" id="KW-0812">Transmembrane</keyword>
<dbReference type="AlphaFoldDB" id="A0AAD7U4C3"/>